<name>A0A4Q7NP84_9ACTN</name>
<dbReference type="AlphaFoldDB" id="A0A4Q7NP84"/>
<feature type="domain" description="Right handed beta helix" evidence="2">
    <location>
        <begin position="276"/>
        <end position="436"/>
    </location>
</feature>
<dbReference type="GO" id="GO:0005975">
    <property type="term" value="P:carbohydrate metabolic process"/>
    <property type="evidence" value="ECO:0007669"/>
    <property type="project" value="UniProtKB-ARBA"/>
</dbReference>
<organism evidence="3 4">
    <name type="scientific">Motilibacter rhizosphaerae</name>
    <dbReference type="NCBI Taxonomy" id="598652"/>
    <lineage>
        <taxon>Bacteria</taxon>
        <taxon>Bacillati</taxon>
        <taxon>Actinomycetota</taxon>
        <taxon>Actinomycetes</taxon>
        <taxon>Motilibacterales</taxon>
        <taxon>Motilibacteraceae</taxon>
        <taxon>Motilibacter</taxon>
    </lineage>
</organism>
<dbReference type="InterPro" id="IPR012334">
    <property type="entry name" value="Pectin_lyas_fold"/>
</dbReference>
<dbReference type="InterPro" id="IPR013783">
    <property type="entry name" value="Ig-like_fold"/>
</dbReference>
<dbReference type="Proteomes" id="UP000293638">
    <property type="component" value="Unassembled WGS sequence"/>
</dbReference>
<dbReference type="InterPro" id="IPR011050">
    <property type="entry name" value="Pectin_lyase_fold/virulence"/>
</dbReference>
<evidence type="ECO:0000259" key="2">
    <source>
        <dbReference type="Pfam" id="PF13229"/>
    </source>
</evidence>
<sequence length="505" mass="49331">MRVPPTRVVLLALAAVVVLVAGVLIGRGTGGGGSSTGSGPAPSSASTTPAPAGSGAASAPAGSSSASTEPGSSSEPSSSGGSGSGSGTGSSAAPTGAPPGTTAVDLGSLSGRTVSGSLLVTVPAQGVDSVRWLLDGSYVDKTKKAPFQITLSPAPGKHTLEARVDTGGGREDRSAQFTVAAPAPGDTAAQAGGLAAPLPGPDPAPLRTVQVSDTASLVKALAGARAGDLIVLADGTYTADHQLEAAADGTAAAPIVLRGGRGAVITTGSPKGGSYGLHVTGDSWRLEGFTVRNAKKGIVLDGSTGSVLSHLAVDSIGQEGIHFRSASAHGVVVDCDVSNTGLTSPQFGEGVYVGSATSNWGKYGGGGPDRSDGVRIEGNRISHTAAEGIDIKEGTTGGLIKDNVFTDAGTSGKNSADSWVDVKGNRWLVTGNSGSGTRLDAFQVHHLAAGWGDLNEFRGNSVQGGVPGVVVGVYPASTAATTVVSCDNDAAGAAGGVSNIPCRKG</sequence>
<dbReference type="InterPro" id="IPR006626">
    <property type="entry name" value="PbH1"/>
</dbReference>
<evidence type="ECO:0000256" key="1">
    <source>
        <dbReference type="SAM" id="MobiDB-lite"/>
    </source>
</evidence>
<feature type="compositionally biased region" description="Low complexity" evidence="1">
    <location>
        <begin position="89"/>
        <end position="103"/>
    </location>
</feature>
<dbReference type="Gene3D" id="2.60.40.10">
    <property type="entry name" value="Immunoglobulins"/>
    <property type="match status" value="1"/>
</dbReference>
<dbReference type="Gene3D" id="2.160.20.10">
    <property type="entry name" value="Single-stranded right-handed beta-helix, Pectin lyase-like"/>
    <property type="match status" value="1"/>
</dbReference>
<evidence type="ECO:0000313" key="3">
    <source>
        <dbReference type="EMBL" id="RZS87079.1"/>
    </source>
</evidence>
<feature type="region of interest" description="Disordered" evidence="1">
    <location>
        <begin position="30"/>
        <end position="108"/>
    </location>
</feature>
<dbReference type="OrthoDB" id="264773at2"/>
<accession>A0A4Q7NP84</accession>
<evidence type="ECO:0000313" key="4">
    <source>
        <dbReference type="Proteomes" id="UP000293638"/>
    </source>
</evidence>
<dbReference type="SMART" id="SM00710">
    <property type="entry name" value="PbH1"/>
    <property type="match status" value="7"/>
</dbReference>
<protein>
    <submittedName>
        <fullName evidence="3">Penicillin-binding protein</fullName>
    </submittedName>
</protein>
<reference evidence="3 4" key="1">
    <citation type="submission" date="2019-02" db="EMBL/GenBank/DDBJ databases">
        <title>Genomic Encyclopedia of Type Strains, Phase IV (KMG-IV): sequencing the most valuable type-strain genomes for metagenomic binning, comparative biology and taxonomic classification.</title>
        <authorList>
            <person name="Goeker M."/>
        </authorList>
    </citation>
    <scope>NUCLEOTIDE SEQUENCE [LARGE SCALE GENOMIC DNA]</scope>
    <source>
        <strain evidence="3 4">DSM 45622</strain>
    </source>
</reference>
<comment type="caution">
    <text evidence="3">The sequence shown here is derived from an EMBL/GenBank/DDBJ whole genome shotgun (WGS) entry which is preliminary data.</text>
</comment>
<dbReference type="SUPFAM" id="SSF51126">
    <property type="entry name" value="Pectin lyase-like"/>
    <property type="match status" value="1"/>
</dbReference>
<dbReference type="InterPro" id="IPR039448">
    <property type="entry name" value="Beta_helix"/>
</dbReference>
<keyword evidence="4" id="KW-1185">Reference proteome</keyword>
<dbReference type="Pfam" id="PF13229">
    <property type="entry name" value="Beta_helix"/>
    <property type="match status" value="1"/>
</dbReference>
<proteinExistence type="predicted"/>
<feature type="compositionally biased region" description="Low complexity" evidence="1">
    <location>
        <begin position="37"/>
        <end position="79"/>
    </location>
</feature>
<gene>
    <name evidence="3" type="ORF">EV189_2501</name>
</gene>
<dbReference type="EMBL" id="SGXD01000003">
    <property type="protein sequence ID" value="RZS87079.1"/>
    <property type="molecule type" value="Genomic_DNA"/>
</dbReference>
<dbReference type="RefSeq" id="WP_130493261.1">
    <property type="nucleotide sequence ID" value="NZ_SGXD01000003.1"/>
</dbReference>